<name>A0A3M6QYT4_9BURK</name>
<proteinExistence type="predicted"/>
<feature type="chain" id="PRO_5018147016" evidence="1">
    <location>
        <begin position="20"/>
        <end position="174"/>
    </location>
</feature>
<dbReference type="Pfam" id="PF11072">
    <property type="entry name" value="DUF2859"/>
    <property type="match status" value="1"/>
</dbReference>
<dbReference type="InterPro" id="IPR021300">
    <property type="entry name" value="Integr_conj_element_PFL4695"/>
</dbReference>
<accession>A0A3M6QYT4</accession>
<organism evidence="2 3">
    <name type="scientific">Corticibacter populi</name>
    <dbReference type="NCBI Taxonomy" id="1550736"/>
    <lineage>
        <taxon>Bacteria</taxon>
        <taxon>Pseudomonadati</taxon>
        <taxon>Pseudomonadota</taxon>
        <taxon>Betaproteobacteria</taxon>
        <taxon>Burkholderiales</taxon>
        <taxon>Comamonadaceae</taxon>
        <taxon>Corticibacter</taxon>
    </lineage>
</organism>
<protein>
    <submittedName>
        <fullName evidence="2">Integrating conjugative element protein</fullName>
    </submittedName>
</protein>
<feature type="signal peptide" evidence="1">
    <location>
        <begin position="1"/>
        <end position="19"/>
    </location>
</feature>
<dbReference type="EMBL" id="RDQO01000001">
    <property type="protein sequence ID" value="RMX08138.1"/>
    <property type="molecule type" value="Genomic_DNA"/>
</dbReference>
<sequence length="174" mass="19298">MSWYVALPLVFFLSMPSHAQQAVLTQLHDSGRTVPLEPYMAYMVAGDDQDGVLPGLRFPLVTALHRGVLPQDGLQVFDAQWMTQDVFLIGTDEDSLLWLRYNKQRLEQLGAWGVVVASQDEPAFKVAQAEAAPLALAPATSRWLEQQLLRAGSSVYPVLLRRDGTVQQILKGLP</sequence>
<comment type="caution">
    <text evidence="2">The sequence shown here is derived from an EMBL/GenBank/DDBJ whole genome shotgun (WGS) entry which is preliminary data.</text>
</comment>
<dbReference type="RefSeq" id="WP_122226261.1">
    <property type="nucleotide sequence ID" value="NZ_RDQO01000001.1"/>
</dbReference>
<evidence type="ECO:0000313" key="2">
    <source>
        <dbReference type="EMBL" id="RMX08138.1"/>
    </source>
</evidence>
<dbReference type="Proteomes" id="UP000278006">
    <property type="component" value="Unassembled WGS sequence"/>
</dbReference>
<dbReference type="OrthoDB" id="8792848at2"/>
<dbReference type="NCBIfam" id="TIGR03765">
    <property type="entry name" value="ICE_PFL_4695"/>
    <property type="match status" value="1"/>
</dbReference>
<evidence type="ECO:0000256" key="1">
    <source>
        <dbReference type="SAM" id="SignalP"/>
    </source>
</evidence>
<keyword evidence="1" id="KW-0732">Signal</keyword>
<reference evidence="2 3" key="1">
    <citation type="submission" date="2018-10" db="EMBL/GenBank/DDBJ databases">
        <title>Draft genome of Cortibacter populi DSM10536.</title>
        <authorList>
            <person name="Bernier A.-M."/>
            <person name="Bernard K."/>
        </authorList>
    </citation>
    <scope>NUCLEOTIDE SEQUENCE [LARGE SCALE GENOMIC DNA]</scope>
    <source>
        <strain evidence="2 3">DSM 105136</strain>
    </source>
</reference>
<gene>
    <name evidence="2" type="ORF">D8I35_03175</name>
</gene>
<dbReference type="AlphaFoldDB" id="A0A3M6QYT4"/>
<evidence type="ECO:0000313" key="3">
    <source>
        <dbReference type="Proteomes" id="UP000278006"/>
    </source>
</evidence>
<keyword evidence="3" id="KW-1185">Reference proteome</keyword>